<dbReference type="GO" id="GO:0070476">
    <property type="term" value="P:rRNA (guanine-N7)-methylation"/>
    <property type="evidence" value="ECO:0007669"/>
    <property type="project" value="TreeGrafter"/>
</dbReference>
<dbReference type="PANTHER" id="PTHR12773">
    <property type="entry name" value="UPF0315 PROTEIN-RELATED"/>
    <property type="match status" value="1"/>
</dbReference>
<dbReference type="InterPro" id="IPR005651">
    <property type="entry name" value="Trm112-like"/>
</dbReference>
<organism evidence="4 5">
    <name type="scientific">Caenorhabditis bovis</name>
    <dbReference type="NCBI Taxonomy" id="2654633"/>
    <lineage>
        <taxon>Eukaryota</taxon>
        <taxon>Metazoa</taxon>
        <taxon>Ecdysozoa</taxon>
        <taxon>Nematoda</taxon>
        <taxon>Chromadorea</taxon>
        <taxon>Rhabditida</taxon>
        <taxon>Rhabditina</taxon>
        <taxon>Rhabditomorpha</taxon>
        <taxon>Rhabditoidea</taxon>
        <taxon>Rhabditidae</taxon>
        <taxon>Peloderinae</taxon>
        <taxon>Caenorhabditis</taxon>
    </lineage>
</organism>
<protein>
    <recommendedName>
        <fullName evidence="2">Multifunctional methyltransferase subunit TRM112-like protein</fullName>
    </recommendedName>
    <alternativeName>
        <fullName evidence="3">tRNA methyltransferase 112 homolog</fullName>
    </alternativeName>
</protein>
<reference evidence="4 5" key="1">
    <citation type="submission" date="2020-04" db="EMBL/GenBank/DDBJ databases">
        <authorList>
            <person name="Laetsch R D."/>
            <person name="Stevens L."/>
            <person name="Kumar S."/>
            <person name="Blaxter L. M."/>
        </authorList>
    </citation>
    <scope>NUCLEOTIDE SEQUENCE [LARGE SCALE GENOMIC DNA]</scope>
</reference>
<name>A0A8S1F1F6_9PELO</name>
<dbReference type="SUPFAM" id="SSF158997">
    <property type="entry name" value="Trm112p-like"/>
    <property type="match status" value="1"/>
</dbReference>
<evidence type="ECO:0000256" key="1">
    <source>
        <dbReference type="ARBA" id="ARBA00007980"/>
    </source>
</evidence>
<dbReference type="Gene3D" id="2.20.25.10">
    <property type="match status" value="1"/>
</dbReference>
<keyword evidence="5" id="KW-1185">Reference proteome</keyword>
<dbReference type="Proteomes" id="UP000494206">
    <property type="component" value="Unassembled WGS sequence"/>
</dbReference>
<dbReference type="InterPro" id="IPR039127">
    <property type="entry name" value="Trm112"/>
</dbReference>
<sequence length="281" mass="32346">MKLLTHNFVSSRFLKEVKNGYPLKLVAKTVKTNEVEMNEDFIVNIIQKCDYTALLSALKDLNEEVSLPEILPEDVENHPEILKELHRVLFCIDIVEGELVCPETGRSFPIRQGIPNLLAEDAETEPLFCTSYIRCMEELEIKQHECLEFDKSIRPLESHKCAIQKWEKKLELTTLHMRRTELARDCAQKSMIDAGIAESTISETERQQCMTTREVLEATLNSKQNRMENCRVETRDLHSVCSSLAKCCPLAQDCKQSTKEIMEQIYTGRQQLNALHDKCLD</sequence>
<dbReference type="EMBL" id="CADEPM010000004">
    <property type="protein sequence ID" value="CAB3405537.1"/>
    <property type="molecule type" value="Genomic_DNA"/>
</dbReference>
<evidence type="ECO:0000256" key="2">
    <source>
        <dbReference type="ARBA" id="ARBA00019989"/>
    </source>
</evidence>
<gene>
    <name evidence="4" type="ORF">CBOVIS_LOCUS7722</name>
</gene>
<proteinExistence type="inferred from homology"/>
<comment type="caution">
    <text evidence="4">The sequence shown here is derived from an EMBL/GenBank/DDBJ whole genome shotgun (WGS) entry which is preliminary data.</text>
</comment>
<dbReference type="GO" id="GO:0046982">
    <property type="term" value="F:protein heterodimerization activity"/>
    <property type="evidence" value="ECO:0007669"/>
    <property type="project" value="InterPro"/>
</dbReference>
<comment type="similarity">
    <text evidence="1">Belongs to the TRM112 family.</text>
</comment>
<dbReference type="OrthoDB" id="2187549at2759"/>
<dbReference type="CDD" id="cd21089">
    <property type="entry name" value="Trm112-like"/>
    <property type="match status" value="1"/>
</dbReference>
<dbReference type="PANTHER" id="PTHR12773:SF0">
    <property type="entry name" value="MULTIFUNCTIONAL METHYLTRANSFERASE SUBUNIT TRM112-LIKE PROTEIN"/>
    <property type="match status" value="1"/>
</dbReference>
<evidence type="ECO:0000313" key="4">
    <source>
        <dbReference type="EMBL" id="CAB3405537.1"/>
    </source>
</evidence>
<dbReference type="Pfam" id="PF03966">
    <property type="entry name" value="Trm112p"/>
    <property type="match status" value="1"/>
</dbReference>
<dbReference type="GO" id="GO:0030488">
    <property type="term" value="P:tRNA methylation"/>
    <property type="evidence" value="ECO:0007669"/>
    <property type="project" value="TreeGrafter"/>
</dbReference>
<accession>A0A8S1F1F6</accession>
<evidence type="ECO:0000256" key="3">
    <source>
        <dbReference type="ARBA" id="ARBA00030516"/>
    </source>
</evidence>
<evidence type="ECO:0000313" key="5">
    <source>
        <dbReference type="Proteomes" id="UP000494206"/>
    </source>
</evidence>
<dbReference type="AlphaFoldDB" id="A0A8S1F1F6"/>